<evidence type="ECO:0000259" key="10">
    <source>
        <dbReference type="PROSITE" id="PS50280"/>
    </source>
</evidence>
<keyword evidence="8" id="KW-0539">Nucleus</keyword>
<dbReference type="STRING" id="4999.A0A1Y1U9R7"/>
<dbReference type="SMART" id="SM00317">
    <property type="entry name" value="SET"/>
    <property type="match status" value="1"/>
</dbReference>
<gene>
    <name evidence="11" type="ORF">BD324DRAFT_178218</name>
</gene>
<evidence type="ECO:0000256" key="3">
    <source>
        <dbReference type="ARBA" id="ARBA00022454"/>
    </source>
</evidence>
<feature type="compositionally biased region" description="Polar residues" evidence="9">
    <location>
        <begin position="294"/>
        <end position="305"/>
    </location>
</feature>
<dbReference type="RefSeq" id="XP_021868572.1">
    <property type="nucleotide sequence ID" value="XM_022012106.1"/>
</dbReference>
<reference evidence="11 12" key="1">
    <citation type="submission" date="2017-03" db="EMBL/GenBank/DDBJ databases">
        <title>Widespread Adenine N6-methylation of Active Genes in Fungi.</title>
        <authorList>
            <consortium name="DOE Joint Genome Institute"/>
            <person name="Mondo S.J."/>
            <person name="Dannebaum R.O."/>
            <person name="Kuo R.C."/>
            <person name="Louie K.B."/>
            <person name="Bewick A.J."/>
            <person name="Labutti K."/>
            <person name="Haridas S."/>
            <person name="Kuo A."/>
            <person name="Salamov A."/>
            <person name="Ahrendt S.R."/>
            <person name="Lau R."/>
            <person name="Bowen B.P."/>
            <person name="Lipzen A."/>
            <person name="Sullivan W."/>
            <person name="Andreopoulos W.B."/>
            <person name="Clum A."/>
            <person name="Lindquist E."/>
            <person name="Daum C."/>
            <person name="Northen T.R."/>
            <person name="Ramamoorthy G."/>
            <person name="Schmitz R.J."/>
            <person name="Gryganskyi A."/>
            <person name="Culley D."/>
            <person name="Magnuson J."/>
            <person name="James T.Y."/>
            <person name="O'Malley M.A."/>
            <person name="Stajich J.E."/>
            <person name="Spatafora J.W."/>
            <person name="Visel A."/>
            <person name="Grigoriev I.V."/>
        </authorList>
    </citation>
    <scope>NUCLEOTIDE SEQUENCE [LARGE SCALE GENOMIC DNA]</scope>
    <source>
        <strain evidence="11 12">NRRL Y-17943</strain>
    </source>
</reference>
<evidence type="ECO:0000256" key="7">
    <source>
        <dbReference type="ARBA" id="ARBA00022853"/>
    </source>
</evidence>
<dbReference type="GO" id="GO:0005694">
    <property type="term" value="C:chromosome"/>
    <property type="evidence" value="ECO:0007669"/>
    <property type="project" value="UniProtKB-SubCell"/>
</dbReference>
<evidence type="ECO:0000313" key="12">
    <source>
        <dbReference type="Proteomes" id="UP000193218"/>
    </source>
</evidence>
<dbReference type="Proteomes" id="UP000193218">
    <property type="component" value="Unassembled WGS sequence"/>
</dbReference>
<feature type="region of interest" description="Disordered" evidence="9">
    <location>
        <begin position="272"/>
        <end position="398"/>
    </location>
</feature>
<proteinExistence type="predicted"/>
<feature type="compositionally biased region" description="Basic and acidic residues" evidence="9">
    <location>
        <begin position="309"/>
        <end position="318"/>
    </location>
</feature>
<feature type="compositionally biased region" description="Basic and acidic residues" evidence="9">
    <location>
        <begin position="277"/>
        <end position="288"/>
    </location>
</feature>
<sequence>MDNQENNRQQLQPRPLYAAEELSEDDDLCSYIFVDQLGVTPGSKLGVYPQQLDFKGPVFDPQSVLAILQETLFRGSLHDDSSGRINETLNRLSELPIIRAHLEGRHNAPARDRFREHMKRYLLALQPKSRVEIHTTSLYGQFVDRTQLAVYATRYIPAGTTLEELQGRRVPLPPEWLFDEEVRCKRRNDFSLIRSGRKGKNGDQLFLGTARFVNHDCNPNVRLEARDKSVTYHTLRPIQIGDEVLAFYGDGYFGDDNCECLCLSCKNEGSGGYSKGSDSDHAESHEHPSPAGPSRSSTAGSTEVQTPDEPARPLDHIKLVGGSGGGESAASPRQEDEADDDDEDEDEEDDSEEEDVAPRRSKREVAREWKNHPLIFRRQRKPMAPITQPDDQEEEPSDGIARCVTCVRELGQIRMSFEERTFEHHCER</sequence>
<keyword evidence="4" id="KW-0489">Methyltransferase</keyword>
<keyword evidence="7" id="KW-0156">Chromatin regulator</keyword>
<keyword evidence="12" id="KW-1185">Reference proteome</keyword>
<dbReference type="GeneID" id="33553914"/>
<dbReference type="Gene3D" id="1.10.10.1700">
    <property type="entry name" value="Histone-lysine N-methyltransferase"/>
    <property type="match status" value="1"/>
</dbReference>
<keyword evidence="6" id="KW-0949">S-adenosyl-L-methionine</keyword>
<evidence type="ECO:0000256" key="4">
    <source>
        <dbReference type="ARBA" id="ARBA00022603"/>
    </source>
</evidence>
<evidence type="ECO:0000256" key="9">
    <source>
        <dbReference type="SAM" id="MobiDB-lite"/>
    </source>
</evidence>
<feature type="domain" description="SET" evidence="10">
    <location>
        <begin position="129"/>
        <end position="249"/>
    </location>
</feature>
<dbReference type="PROSITE" id="PS50280">
    <property type="entry name" value="SET"/>
    <property type="match status" value="1"/>
</dbReference>
<dbReference type="SUPFAM" id="SSF82199">
    <property type="entry name" value="SET domain"/>
    <property type="match status" value="1"/>
</dbReference>
<name>A0A1Y1U9R7_9TREE</name>
<evidence type="ECO:0000256" key="1">
    <source>
        <dbReference type="ARBA" id="ARBA00004123"/>
    </source>
</evidence>
<dbReference type="PANTHER" id="PTHR12977">
    <property type="entry name" value="SUPPRESSOR OF VARIEGATION 4-20-RELATED"/>
    <property type="match status" value="1"/>
</dbReference>
<dbReference type="Pfam" id="PF00856">
    <property type="entry name" value="SET"/>
    <property type="match status" value="1"/>
</dbReference>
<dbReference type="InterPro" id="IPR039977">
    <property type="entry name" value="Suv4-20/Set9"/>
</dbReference>
<dbReference type="GO" id="GO:0032259">
    <property type="term" value="P:methylation"/>
    <property type="evidence" value="ECO:0007669"/>
    <property type="project" value="UniProtKB-KW"/>
</dbReference>
<protein>
    <recommendedName>
        <fullName evidence="10">SET domain-containing protein</fullName>
    </recommendedName>
</protein>
<dbReference type="InterPro" id="IPR001214">
    <property type="entry name" value="SET_dom"/>
</dbReference>
<dbReference type="EMBL" id="NBSH01000015">
    <property type="protein sequence ID" value="ORX34294.1"/>
    <property type="molecule type" value="Genomic_DNA"/>
</dbReference>
<feature type="compositionally biased region" description="Acidic residues" evidence="9">
    <location>
        <begin position="336"/>
        <end position="355"/>
    </location>
</feature>
<comment type="subcellular location">
    <subcellularLocation>
        <location evidence="2">Chromosome</location>
    </subcellularLocation>
    <subcellularLocation>
        <location evidence="1">Nucleus</location>
    </subcellularLocation>
</comment>
<accession>A0A1Y1U9R7</accession>
<dbReference type="OrthoDB" id="6627536at2759"/>
<dbReference type="AlphaFoldDB" id="A0A1Y1U9R7"/>
<dbReference type="InterPro" id="IPR041938">
    <property type="entry name" value="Hist-Lys_N-MTase_N"/>
</dbReference>
<organism evidence="11 12">
    <name type="scientific">Kockovaella imperatae</name>
    <dbReference type="NCBI Taxonomy" id="4999"/>
    <lineage>
        <taxon>Eukaryota</taxon>
        <taxon>Fungi</taxon>
        <taxon>Dikarya</taxon>
        <taxon>Basidiomycota</taxon>
        <taxon>Agaricomycotina</taxon>
        <taxon>Tremellomycetes</taxon>
        <taxon>Tremellales</taxon>
        <taxon>Cuniculitremaceae</taxon>
        <taxon>Kockovaella</taxon>
    </lineage>
</organism>
<evidence type="ECO:0000256" key="5">
    <source>
        <dbReference type="ARBA" id="ARBA00022679"/>
    </source>
</evidence>
<dbReference type="FunCoup" id="A0A1Y1U9R7">
    <property type="interactions" value="160"/>
</dbReference>
<dbReference type="InterPro" id="IPR046341">
    <property type="entry name" value="SET_dom_sf"/>
</dbReference>
<dbReference type="InParanoid" id="A0A1Y1U9R7"/>
<evidence type="ECO:0000256" key="2">
    <source>
        <dbReference type="ARBA" id="ARBA00004286"/>
    </source>
</evidence>
<keyword evidence="3" id="KW-0158">Chromosome</keyword>
<dbReference type="PANTHER" id="PTHR12977:SF4">
    <property type="entry name" value="HISTONE-LYSINE N-METHYLTRANSFERASE KMT5B"/>
    <property type="match status" value="1"/>
</dbReference>
<evidence type="ECO:0000256" key="8">
    <source>
        <dbReference type="ARBA" id="ARBA00023242"/>
    </source>
</evidence>
<dbReference type="Gene3D" id="2.170.270.10">
    <property type="entry name" value="SET domain"/>
    <property type="match status" value="1"/>
</dbReference>
<keyword evidence="5" id="KW-0808">Transferase</keyword>
<dbReference type="GO" id="GO:0005634">
    <property type="term" value="C:nucleus"/>
    <property type="evidence" value="ECO:0007669"/>
    <property type="project" value="UniProtKB-SubCell"/>
</dbReference>
<evidence type="ECO:0000313" key="11">
    <source>
        <dbReference type="EMBL" id="ORX34294.1"/>
    </source>
</evidence>
<evidence type="ECO:0000256" key="6">
    <source>
        <dbReference type="ARBA" id="ARBA00022691"/>
    </source>
</evidence>
<comment type="caution">
    <text evidence="11">The sequence shown here is derived from an EMBL/GenBank/DDBJ whole genome shotgun (WGS) entry which is preliminary data.</text>
</comment>
<dbReference type="GO" id="GO:0042799">
    <property type="term" value="F:histone H4K20 methyltransferase activity"/>
    <property type="evidence" value="ECO:0007669"/>
    <property type="project" value="TreeGrafter"/>
</dbReference>